<organism evidence="2 3">
    <name type="scientific">Nocardia alba</name>
    <dbReference type="NCBI Taxonomy" id="225051"/>
    <lineage>
        <taxon>Bacteria</taxon>
        <taxon>Bacillati</taxon>
        <taxon>Actinomycetota</taxon>
        <taxon>Actinomycetes</taxon>
        <taxon>Mycobacteriales</taxon>
        <taxon>Nocardiaceae</taxon>
        <taxon>Nocardia</taxon>
    </lineage>
</organism>
<evidence type="ECO:0000313" key="2">
    <source>
        <dbReference type="EMBL" id="TCJ97681.1"/>
    </source>
</evidence>
<comment type="caution">
    <text evidence="2">The sequence shown here is derived from an EMBL/GenBank/DDBJ whole genome shotgun (WGS) entry which is preliminary data.</text>
</comment>
<sequence>MSYHPYALAFPAVEFDLRSDDFDNGGPLPTACYNTDAGANQSPSLIWSGLPDGTRSLVITAFDADAPIPGGLWHWVVKDVPAVTGTIKRDAGADGGTGLPAGAVTLVNDLGQAAYSGVQPPPGTGTHRLFVCATALSVDRLEVPEGASLAMLNILMIPHTVGRAVIVGTSDAPA</sequence>
<dbReference type="AlphaFoldDB" id="A0A4R1G1V3"/>
<dbReference type="CDD" id="cd00865">
    <property type="entry name" value="PEBP_bact_arch"/>
    <property type="match status" value="1"/>
</dbReference>
<dbReference type="SUPFAM" id="SSF49777">
    <property type="entry name" value="PEBP-like"/>
    <property type="match status" value="1"/>
</dbReference>
<dbReference type="Proteomes" id="UP000294856">
    <property type="component" value="Unassembled WGS sequence"/>
</dbReference>
<reference evidence="2 3" key="1">
    <citation type="submission" date="2019-03" db="EMBL/GenBank/DDBJ databases">
        <title>Genomic Encyclopedia of Type Strains, Phase IV (KMG-IV): sequencing the most valuable type-strain genomes for metagenomic binning, comparative biology and taxonomic classification.</title>
        <authorList>
            <person name="Goeker M."/>
        </authorList>
    </citation>
    <scope>NUCLEOTIDE SEQUENCE [LARGE SCALE GENOMIC DNA]</scope>
    <source>
        <strain evidence="2 3">DSM 44684</strain>
    </source>
</reference>
<protein>
    <submittedName>
        <fullName evidence="2">PBP family phospholipid-binding protein</fullName>
    </submittedName>
</protein>
<evidence type="ECO:0000256" key="1">
    <source>
        <dbReference type="ARBA" id="ARBA00007120"/>
    </source>
</evidence>
<dbReference type="InterPro" id="IPR005247">
    <property type="entry name" value="YbhB_YbcL/LppC-like"/>
</dbReference>
<dbReference type="STRING" id="1210063.GCA_001612665_01385"/>
<dbReference type="PANTHER" id="PTHR30289">
    <property type="entry name" value="UNCHARACTERIZED PROTEIN YBCL-RELATED"/>
    <property type="match status" value="1"/>
</dbReference>
<dbReference type="InterPro" id="IPR008914">
    <property type="entry name" value="PEBP"/>
</dbReference>
<proteinExistence type="inferred from homology"/>
<accession>A0A4R1G1V3</accession>
<keyword evidence="3" id="KW-1185">Reference proteome</keyword>
<comment type="similarity">
    <text evidence="1">Belongs to the UPF0098 family.</text>
</comment>
<gene>
    <name evidence="2" type="ORF">DFR71_3728</name>
</gene>
<dbReference type="InterPro" id="IPR036610">
    <property type="entry name" value="PEBP-like_sf"/>
</dbReference>
<dbReference type="Gene3D" id="3.90.280.10">
    <property type="entry name" value="PEBP-like"/>
    <property type="match status" value="1"/>
</dbReference>
<evidence type="ECO:0000313" key="3">
    <source>
        <dbReference type="Proteomes" id="UP000294856"/>
    </source>
</evidence>
<name>A0A4R1G1V3_9NOCA</name>
<dbReference type="EMBL" id="SMFR01000002">
    <property type="protein sequence ID" value="TCJ97681.1"/>
    <property type="molecule type" value="Genomic_DNA"/>
</dbReference>
<dbReference type="PANTHER" id="PTHR30289:SF1">
    <property type="entry name" value="PEBP (PHOSPHATIDYLETHANOLAMINE-BINDING PROTEIN) FAMILY PROTEIN"/>
    <property type="match status" value="1"/>
</dbReference>
<dbReference type="NCBIfam" id="TIGR00481">
    <property type="entry name" value="YbhB/YbcL family Raf kinase inhibitor-like protein"/>
    <property type="match status" value="1"/>
</dbReference>
<dbReference type="Pfam" id="PF01161">
    <property type="entry name" value="PBP"/>
    <property type="match status" value="1"/>
</dbReference>
<dbReference type="RefSeq" id="WP_067447124.1">
    <property type="nucleotide sequence ID" value="NZ_SMFR01000002.1"/>
</dbReference>